<dbReference type="GO" id="GO:0003746">
    <property type="term" value="F:translation elongation factor activity"/>
    <property type="evidence" value="ECO:0007669"/>
    <property type="project" value="UniProtKB-KW"/>
</dbReference>
<reference evidence="3" key="1">
    <citation type="journal article" date="2014" name="Int. J. Syst. Evol. Microbiol.">
        <title>Complete genome sequence of Corynebacterium casei LMG S-19264T (=DSM 44701T), isolated from a smear-ripened cheese.</title>
        <authorList>
            <consortium name="US DOE Joint Genome Institute (JGI-PGF)"/>
            <person name="Walter F."/>
            <person name="Albersmeier A."/>
            <person name="Kalinowski J."/>
            <person name="Ruckert C."/>
        </authorList>
    </citation>
    <scope>NUCLEOTIDE SEQUENCE</scope>
    <source>
        <strain evidence="3">CGMCC 1.12698</strain>
    </source>
</reference>
<dbReference type="InterPro" id="IPR038344">
    <property type="entry name" value="EF-G_N_sf"/>
</dbReference>
<evidence type="ECO:0000259" key="2">
    <source>
        <dbReference type="Pfam" id="PF16571"/>
    </source>
</evidence>
<keyword evidence="4" id="KW-1185">Reference proteome</keyword>
<feature type="domain" description="Elongation factor G-binding protein C-terminal treble-clef zinc-finger" evidence="2">
    <location>
        <begin position="99"/>
        <end position="199"/>
    </location>
</feature>
<dbReference type="Proteomes" id="UP000605259">
    <property type="component" value="Unassembled WGS sequence"/>
</dbReference>
<comment type="caution">
    <text evidence="3">The sequence shown here is derived from an EMBL/GenBank/DDBJ whole genome shotgun (WGS) entry which is preliminary data.</text>
</comment>
<name>A0A917API4_9BACI</name>
<dbReference type="InterPro" id="IPR010841">
    <property type="entry name" value="EF-G-binding_N"/>
</dbReference>
<dbReference type="Gene3D" id="1.20.1280.250">
    <property type="match status" value="1"/>
</dbReference>
<keyword evidence="3" id="KW-0251">Elongation factor</keyword>
<gene>
    <name evidence="3" type="ORF">GCM10007140_12630</name>
</gene>
<dbReference type="Pfam" id="PF07299">
    <property type="entry name" value="EF-G-binding_N"/>
    <property type="match status" value="1"/>
</dbReference>
<dbReference type="Pfam" id="PF16571">
    <property type="entry name" value="FBP_C"/>
    <property type="match status" value="1"/>
</dbReference>
<evidence type="ECO:0000259" key="1">
    <source>
        <dbReference type="Pfam" id="PF07299"/>
    </source>
</evidence>
<organism evidence="3 4">
    <name type="scientific">Priestia taiwanensis</name>
    <dbReference type="NCBI Taxonomy" id="1347902"/>
    <lineage>
        <taxon>Bacteria</taxon>
        <taxon>Bacillati</taxon>
        <taxon>Bacillota</taxon>
        <taxon>Bacilli</taxon>
        <taxon>Bacillales</taxon>
        <taxon>Bacillaceae</taxon>
        <taxon>Priestia</taxon>
    </lineage>
</organism>
<dbReference type="CDD" id="cd16342">
    <property type="entry name" value="FusC_FusB"/>
    <property type="match status" value="1"/>
</dbReference>
<dbReference type="InterPro" id="IPR032330">
    <property type="entry name" value="EF-G-binding_C"/>
</dbReference>
<dbReference type="AlphaFoldDB" id="A0A917API4"/>
<sequence length="212" mass="24522">MEAFIRNEEYNLIRQQAYNLVNGHTAANDRSVVEALKSLAMEKVLSVFNYVNKEQQVLIEMIRDVKNREEAELFLLKLHPYVIPFPEVTQQTVKKLFPKAKKLKLPKVDNINLMEITYLGWEDSGTNKRYIITKHGDRLIGIDGTFQPIHQKGICTLCNRLEEVGMFLHEKKGEVLGTFVKRGNYICKDSVSCNQNIISVQKLHDFIDLLKK</sequence>
<evidence type="ECO:0000313" key="4">
    <source>
        <dbReference type="Proteomes" id="UP000605259"/>
    </source>
</evidence>
<keyword evidence="3" id="KW-0648">Protein biosynthesis</keyword>
<accession>A0A917API4</accession>
<reference evidence="3" key="2">
    <citation type="submission" date="2020-09" db="EMBL/GenBank/DDBJ databases">
        <authorList>
            <person name="Sun Q."/>
            <person name="Zhou Y."/>
        </authorList>
    </citation>
    <scope>NUCLEOTIDE SEQUENCE</scope>
    <source>
        <strain evidence="3">CGMCC 1.12698</strain>
    </source>
</reference>
<feature type="domain" description="Elongation factor G-binding protein N-terminal" evidence="1">
    <location>
        <begin position="4"/>
        <end position="86"/>
    </location>
</feature>
<dbReference type="EMBL" id="BMFK01000001">
    <property type="protein sequence ID" value="GGE63864.1"/>
    <property type="molecule type" value="Genomic_DNA"/>
</dbReference>
<proteinExistence type="predicted"/>
<protein>
    <submittedName>
        <fullName evidence="3">Elongation factor G-binding protein</fullName>
    </submittedName>
</protein>
<evidence type="ECO:0000313" key="3">
    <source>
        <dbReference type="EMBL" id="GGE63864.1"/>
    </source>
</evidence>
<dbReference type="RefSeq" id="WP_188388700.1">
    <property type="nucleotide sequence ID" value="NZ_BMFK01000001.1"/>
</dbReference>